<sequence>MNKCPKCGCDLETLKVGLKCKNTLITDLALAYLKKVKYGEKAISYQDFEKCSYFKFKDKEK</sequence>
<dbReference type="EMBL" id="SHMQ01000002">
    <property type="protein sequence ID" value="RZV40286.1"/>
    <property type="molecule type" value="Genomic_DNA"/>
</dbReference>
<comment type="caution">
    <text evidence="1">The sequence shown here is derived from an EMBL/GenBank/DDBJ whole genome shotgun (WGS) entry which is preliminary data.</text>
</comment>
<evidence type="ECO:0000313" key="2">
    <source>
        <dbReference type="Proteomes" id="UP000322454"/>
    </source>
</evidence>
<proteinExistence type="predicted"/>
<protein>
    <submittedName>
        <fullName evidence="1">Uncharacterized protein</fullName>
    </submittedName>
</protein>
<organism evidence="1 2">
    <name type="scientific">Candidatus Acidulodesulfobacterium acidiphilum</name>
    <dbReference type="NCBI Taxonomy" id="2597224"/>
    <lineage>
        <taxon>Bacteria</taxon>
        <taxon>Deltaproteobacteria</taxon>
        <taxon>Candidatus Acidulodesulfobacterales</taxon>
        <taxon>Candidatus Acidulodesulfobacterium</taxon>
    </lineage>
</organism>
<evidence type="ECO:0000313" key="1">
    <source>
        <dbReference type="EMBL" id="RZV40286.1"/>
    </source>
</evidence>
<dbReference type="AlphaFoldDB" id="A0A520XGP1"/>
<gene>
    <name evidence="1" type="ORF">EVJ48_01970</name>
</gene>
<name>A0A520XGP1_9DELT</name>
<dbReference type="Proteomes" id="UP000322454">
    <property type="component" value="Unassembled WGS sequence"/>
</dbReference>
<accession>A0A520XGP1</accession>
<reference evidence="1 2" key="1">
    <citation type="submission" date="2019-01" db="EMBL/GenBank/DDBJ databases">
        <title>Insights into ecological role of a new deltaproteobacterial order Candidatus Sinidesulfobacterales (Sva0485) by metagenomics and metatranscriptomics.</title>
        <authorList>
            <person name="Tan S."/>
            <person name="Liu J."/>
            <person name="Fang Y."/>
            <person name="Hedlund B."/>
            <person name="Lian Z.-H."/>
            <person name="Huang L.-Y."/>
            <person name="Li J.-T."/>
            <person name="Huang L.-N."/>
            <person name="Li W.-J."/>
            <person name="Jiang H.-C."/>
            <person name="Dong H.-L."/>
            <person name="Shu W.-S."/>
        </authorList>
    </citation>
    <scope>NUCLEOTIDE SEQUENCE [LARGE SCALE GENOMIC DNA]</scope>
    <source>
        <strain evidence="1">AP4</strain>
    </source>
</reference>